<reference evidence="1 2" key="1">
    <citation type="submission" date="2018-06" db="EMBL/GenBank/DDBJ databases">
        <title>Combined omics and stable isotope probing to characterize newly discovered Mariana Back-Arc vent microbial communities.</title>
        <authorList>
            <person name="Trembath-Reichert E."/>
            <person name="Huber J.A."/>
        </authorList>
    </citation>
    <scope>NUCLEOTIDE SEQUENCE [LARGE SCALE GENOMIC DNA]</scope>
    <source>
        <strain evidence="1">MAG 58</strain>
    </source>
</reference>
<sequence length="66" mass="7858">MLVLDLIVEWISAFAGMTNKCVIFTFCEFINYVLKKFYFFLDTNSGLCDCKDKFVSFSLIYFFFIF</sequence>
<accession>A0A432GJS9</accession>
<dbReference type="Proteomes" id="UP000287917">
    <property type="component" value="Unassembled WGS sequence"/>
</dbReference>
<proteinExistence type="predicted"/>
<evidence type="ECO:0000313" key="2">
    <source>
        <dbReference type="Proteomes" id="UP000287917"/>
    </source>
</evidence>
<organism evidence="1 2">
    <name type="scientific">SAR324 cluster bacterium</name>
    <dbReference type="NCBI Taxonomy" id="2024889"/>
    <lineage>
        <taxon>Bacteria</taxon>
        <taxon>Deltaproteobacteria</taxon>
        <taxon>SAR324 cluster</taxon>
    </lineage>
</organism>
<gene>
    <name evidence="1" type="ORF">DSY96_06970</name>
</gene>
<comment type="caution">
    <text evidence="1">The sequence shown here is derived from an EMBL/GenBank/DDBJ whole genome shotgun (WGS) entry which is preliminary data.</text>
</comment>
<evidence type="ECO:0000313" key="1">
    <source>
        <dbReference type="EMBL" id="RTZ84018.1"/>
    </source>
</evidence>
<protein>
    <submittedName>
        <fullName evidence="1">Uncharacterized protein</fullName>
    </submittedName>
</protein>
<dbReference type="AlphaFoldDB" id="A0A432GJS9"/>
<dbReference type="EMBL" id="QNZK01000242">
    <property type="protein sequence ID" value="RTZ84018.1"/>
    <property type="molecule type" value="Genomic_DNA"/>
</dbReference>
<name>A0A432GJS9_9DELT</name>